<evidence type="ECO:0008006" key="3">
    <source>
        <dbReference type="Google" id="ProtNLM"/>
    </source>
</evidence>
<organism evidence="1 2">
    <name type="scientific">phage Lak_Megaphage_RVC_JS4_GC31</name>
    <dbReference type="NCBI Taxonomy" id="3109228"/>
    <lineage>
        <taxon>Viruses</taxon>
        <taxon>Duplodnaviria</taxon>
        <taxon>Heunggongvirae</taxon>
        <taxon>Uroviricota</taxon>
        <taxon>Caudoviricetes</taxon>
        <taxon>Caudoviricetes code 15 clade</taxon>
    </lineage>
</organism>
<protein>
    <recommendedName>
        <fullName evidence="3">Transcriptional regulator</fullName>
    </recommendedName>
</protein>
<sequence>MTEVKLNGSIDLSIPVKKINPVRKQVKKEPRVSIPRVRSVDEIKQSVTTALEKVGGKYVHFDDINHTEGLLVAGVIDSIDGVVSADNICFAVVDRDRNVQYVNNNEHFSVLREVPNNLSVLDYLYTRESKCIYDRVVSQMKSEGVEMFTKNYIYVPKSKMGDVKTKKANKNNKKTTKKR</sequence>
<accession>A0ABZ0Z0N2</accession>
<dbReference type="Proteomes" id="UP001349343">
    <property type="component" value="Segment"/>
</dbReference>
<evidence type="ECO:0000313" key="1">
    <source>
        <dbReference type="EMBL" id="WQJ52743.1"/>
    </source>
</evidence>
<proteinExistence type="predicted"/>
<reference evidence="1 2" key="1">
    <citation type="submission" date="2023-11" db="EMBL/GenBank/DDBJ databases">
        <authorList>
            <person name="Cook R."/>
            <person name="Crisci M."/>
            <person name="Pye H."/>
            <person name="Adriaenssens E."/>
            <person name="Santini J."/>
        </authorList>
    </citation>
    <scope>NUCLEOTIDE SEQUENCE [LARGE SCALE GENOMIC DNA]</scope>
    <source>
        <strain evidence="1">Lak_Megaphage_RVC_JS4_GC31</strain>
    </source>
</reference>
<evidence type="ECO:0000313" key="2">
    <source>
        <dbReference type="Proteomes" id="UP001349343"/>
    </source>
</evidence>
<dbReference type="EMBL" id="OR769222">
    <property type="protein sequence ID" value="WQJ52743.1"/>
    <property type="molecule type" value="Genomic_DNA"/>
</dbReference>
<keyword evidence="2" id="KW-1185">Reference proteome</keyword>
<name>A0ABZ0Z0N2_9CAUD</name>